<dbReference type="Gene3D" id="3.90.550.10">
    <property type="entry name" value="Spore Coat Polysaccharide Biosynthesis Protein SpsA, Chain A"/>
    <property type="match status" value="1"/>
</dbReference>
<dbReference type="Pfam" id="PF00535">
    <property type="entry name" value="Glycos_transf_2"/>
    <property type="match status" value="1"/>
</dbReference>
<dbReference type="SUPFAM" id="SSF53448">
    <property type="entry name" value="Nucleotide-diphospho-sugar transferases"/>
    <property type="match status" value="1"/>
</dbReference>
<accession>A0A975CNA5</accession>
<dbReference type="RefSeq" id="WP_208077940.1">
    <property type="nucleotide sequence ID" value="NZ_CP071869.1"/>
</dbReference>
<name>A0A975CNA5_9FLAO</name>
<feature type="domain" description="Glycosyltransferase 2-like" evidence="2">
    <location>
        <begin position="8"/>
        <end position="163"/>
    </location>
</feature>
<protein>
    <submittedName>
        <fullName evidence="3">Glycosyltransferase</fullName>
    </submittedName>
</protein>
<sequence>MMNNFLISIIVPCYNEAENIFLLISKIEKTLAEYKYEIVLVNDGSTDNTAQIIALVSQKNKNIKYIYFSRNFGHQAAIKAGIDYAKGDCLVTMDADLQHPPETILKMISLWKKGFEVITATRKKNAKISFLKKWFSKSFYWFLSTLSDQEVIVNAADFRLFDKKIATFIRNMPETHLYLRGLFSWIGFKQTTVDYNQEKRIHGSTKYSYKKMISLASNGITSSSIKPLRIALSIGIVFAILAFAYGIYAIVIMFLGLTVSGWTSIIATILFLSGIQLMVLGVMGEYIGKIYIENKQRPHYLISQTNIKIENKTKERITNKQERRAVVF</sequence>
<gene>
    <name evidence="3" type="ORF">J3359_15655</name>
</gene>
<feature type="transmembrane region" description="Helical" evidence="1">
    <location>
        <begin position="262"/>
        <end position="287"/>
    </location>
</feature>
<evidence type="ECO:0000313" key="3">
    <source>
        <dbReference type="EMBL" id="QTE22222.1"/>
    </source>
</evidence>
<dbReference type="InterPro" id="IPR050256">
    <property type="entry name" value="Glycosyltransferase_2"/>
</dbReference>
<reference evidence="3 4" key="1">
    <citation type="submission" date="2021-03" db="EMBL/GenBank/DDBJ databases">
        <title>Complete genome of Polaribacter_sp.SM13.</title>
        <authorList>
            <person name="Jeong S.W."/>
            <person name="Bae J.W."/>
        </authorList>
    </citation>
    <scope>NUCLEOTIDE SEQUENCE [LARGE SCALE GENOMIC DNA]</scope>
    <source>
        <strain evidence="3 4">SM13</strain>
    </source>
</reference>
<organism evidence="3 4">
    <name type="scientific">Polaribacter cellanae</name>
    <dbReference type="NCBI Taxonomy" id="2818493"/>
    <lineage>
        <taxon>Bacteria</taxon>
        <taxon>Pseudomonadati</taxon>
        <taxon>Bacteroidota</taxon>
        <taxon>Flavobacteriia</taxon>
        <taxon>Flavobacteriales</taxon>
        <taxon>Flavobacteriaceae</taxon>
    </lineage>
</organism>
<keyword evidence="1" id="KW-1133">Transmembrane helix</keyword>
<dbReference type="KEGG" id="pcea:J3359_15655"/>
<dbReference type="PANTHER" id="PTHR48090:SF8">
    <property type="entry name" value="GLYCOSYLTRANSFERASE CSBB-RELATED"/>
    <property type="match status" value="1"/>
</dbReference>
<dbReference type="InterPro" id="IPR029044">
    <property type="entry name" value="Nucleotide-diphossugar_trans"/>
</dbReference>
<evidence type="ECO:0000259" key="2">
    <source>
        <dbReference type="Pfam" id="PF00535"/>
    </source>
</evidence>
<dbReference type="PANTHER" id="PTHR48090">
    <property type="entry name" value="UNDECAPRENYL-PHOSPHATE 4-DEOXY-4-FORMAMIDO-L-ARABINOSE TRANSFERASE-RELATED"/>
    <property type="match status" value="1"/>
</dbReference>
<keyword evidence="4" id="KW-1185">Reference proteome</keyword>
<evidence type="ECO:0000256" key="1">
    <source>
        <dbReference type="SAM" id="Phobius"/>
    </source>
</evidence>
<dbReference type="CDD" id="cd04187">
    <property type="entry name" value="DPM1_like_bac"/>
    <property type="match status" value="1"/>
</dbReference>
<dbReference type="AlphaFoldDB" id="A0A975CNA5"/>
<keyword evidence="1" id="KW-0812">Transmembrane</keyword>
<feature type="transmembrane region" description="Helical" evidence="1">
    <location>
        <begin position="230"/>
        <end position="256"/>
    </location>
</feature>
<dbReference type="InterPro" id="IPR001173">
    <property type="entry name" value="Glyco_trans_2-like"/>
</dbReference>
<proteinExistence type="predicted"/>
<dbReference type="Proteomes" id="UP000663920">
    <property type="component" value="Chromosome"/>
</dbReference>
<dbReference type="EMBL" id="CP071869">
    <property type="protein sequence ID" value="QTE22222.1"/>
    <property type="molecule type" value="Genomic_DNA"/>
</dbReference>
<dbReference type="GO" id="GO:0005886">
    <property type="term" value="C:plasma membrane"/>
    <property type="evidence" value="ECO:0007669"/>
    <property type="project" value="TreeGrafter"/>
</dbReference>
<keyword evidence="1" id="KW-0472">Membrane</keyword>
<evidence type="ECO:0000313" key="4">
    <source>
        <dbReference type="Proteomes" id="UP000663920"/>
    </source>
</evidence>